<evidence type="ECO:0000313" key="3">
    <source>
        <dbReference type="Proteomes" id="UP000198372"/>
    </source>
</evidence>
<accession>A0A238FJR5</accession>
<protein>
    <submittedName>
        <fullName evidence="2">BQ2448_6954 protein</fullName>
    </submittedName>
</protein>
<dbReference type="AlphaFoldDB" id="A0A238FJR5"/>
<sequence length="349" mass="38768">MMDRAGVLQRPRRHPHPGALPPKYQFVNYYAPARPMERMTHFSTFSLNREPETTIRIIAGDLNDCPNVAVDRKSPAALAEGRDQVLVANRPHPPVGTACSSAGLGDYVLDAPLSEHRPVSVTIACPSAKSTTAVLSLPETSSQADEAFAACISLIIDTSHRSDPLDPLAAFEEAMTRLKIAALKRRTHALEVLAALLDHQKRAGWQDSVSMNKRLILERARQIRIRAHIPELSSEEQLSHTSHDRLAARRTAIKIDALRLMDKPISTDPVNSLEHVRNHFQSHHTPNDRASPKSKMLALPFSILFMRPMTQRHTKLLEESRTADEFVAAIGKTDKGRSLGVSGNPYEMY</sequence>
<dbReference type="EMBL" id="FMSP01000017">
    <property type="protein sequence ID" value="SCV73029.1"/>
    <property type="molecule type" value="Genomic_DNA"/>
</dbReference>
<dbReference type="OrthoDB" id="2540010at2759"/>
<feature type="region of interest" description="Disordered" evidence="1">
    <location>
        <begin position="1"/>
        <end position="20"/>
    </location>
</feature>
<proteinExistence type="predicted"/>
<dbReference type="Proteomes" id="UP000198372">
    <property type="component" value="Unassembled WGS sequence"/>
</dbReference>
<keyword evidence="3" id="KW-1185">Reference proteome</keyword>
<evidence type="ECO:0000313" key="2">
    <source>
        <dbReference type="EMBL" id="SCV73029.1"/>
    </source>
</evidence>
<evidence type="ECO:0000256" key="1">
    <source>
        <dbReference type="SAM" id="MobiDB-lite"/>
    </source>
</evidence>
<organism evidence="2 3">
    <name type="scientific">Microbotryum intermedium</name>
    <dbReference type="NCBI Taxonomy" id="269621"/>
    <lineage>
        <taxon>Eukaryota</taxon>
        <taxon>Fungi</taxon>
        <taxon>Dikarya</taxon>
        <taxon>Basidiomycota</taxon>
        <taxon>Pucciniomycotina</taxon>
        <taxon>Microbotryomycetes</taxon>
        <taxon>Microbotryales</taxon>
        <taxon>Microbotryaceae</taxon>
        <taxon>Microbotryum</taxon>
    </lineage>
</organism>
<name>A0A238FJR5_9BASI</name>
<reference evidence="3" key="1">
    <citation type="submission" date="2016-09" db="EMBL/GenBank/DDBJ databases">
        <authorList>
            <person name="Jeantristanb JTB J.-T."/>
            <person name="Ricardo R."/>
        </authorList>
    </citation>
    <scope>NUCLEOTIDE SEQUENCE [LARGE SCALE GENOMIC DNA]</scope>
</reference>
<gene>
    <name evidence="2" type="ORF">BQ2448_6954</name>
</gene>